<name>A0A8H6RN36_9PEZI</name>
<dbReference type="PANTHER" id="PTHR43591">
    <property type="entry name" value="METHYLTRANSFERASE"/>
    <property type="match status" value="1"/>
</dbReference>
<comment type="caution">
    <text evidence="2">The sequence shown here is derived from an EMBL/GenBank/DDBJ whole genome shotgun (WGS) entry which is preliminary data.</text>
</comment>
<keyword evidence="2" id="KW-0808">Transferase</keyword>
<sequence>MSKSIDDPSFADEEKQARYAFGLNPPKSVISGHATRKASTQCAYMMPTFLSMAKENPKLKVLDVGCGPGSITVDFAEMIPQGHVIGYDLSGAVLETAKIHAESKGITNVEFVKGDVYNLPFEDGEFDVVHTHQAVAHFHENVRAIKELIRVTKKNGGILCMREGDLHTARFYPGYPELEKCFETIIKVHANNGGATDAGRRLKHWTVQAGIPRDRIIATHSAWSYNTPEGRKDYGGHWPGRCTHGAFAERARELGVTQKELDGYAMAWKKWTEDEDGAFAMMHGEVIARP</sequence>
<dbReference type="EMBL" id="JABCIY010000061">
    <property type="protein sequence ID" value="KAF7194454.1"/>
    <property type="molecule type" value="Genomic_DNA"/>
</dbReference>
<dbReference type="InterPro" id="IPR029063">
    <property type="entry name" value="SAM-dependent_MTases_sf"/>
</dbReference>
<gene>
    <name evidence="2" type="ORF">HII31_04259</name>
</gene>
<dbReference type="InterPro" id="IPR025714">
    <property type="entry name" value="Methyltranfer_dom"/>
</dbReference>
<protein>
    <submittedName>
        <fullName evidence="2">Putative methyltransferase C1B3.06c</fullName>
    </submittedName>
</protein>
<dbReference type="Pfam" id="PF13847">
    <property type="entry name" value="Methyltransf_31"/>
    <property type="match status" value="1"/>
</dbReference>
<evidence type="ECO:0000313" key="2">
    <source>
        <dbReference type="EMBL" id="KAF7194454.1"/>
    </source>
</evidence>
<reference evidence="2" key="1">
    <citation type="submission" date="2020-04" db="EMBL/GenBank/DDBJ databases">
        <title>Draft genome resource of the tomato pathogen Pseudocercospora fuligena.</title>
        <authorList>
            <person name="Zaccaron A."/>
        </authorList>
    </citation>
    <scope>NUCLEOTIDE SEQUENCE</scope>
    <source>
        <strain evidence="2">PF001</strain>
    </source>
</reference>
<feature type="domain" description="Methyltransferase" evidence="1">
    <location>
        <begin position="57"/>
        <end position="164"/>
    </location>
</feature>
<dbReference type="AlphaFoldDB" id="A0A8H6RN36"/>
<dbReference type="SUPFAM" id="SSF53335">
    <property type="entry name" value="S-adenosyl-L-methionine-dependent methyltransferases"/>
    <property type="match status" value="1"/>
</dbReference>
<dbReference type="GO" id="GO:0008168">
    <property type="term" value="F:methyltransferase activity"/>
    <property type="evidence" value="ECO:0007669"/>
    <property type="project" value="UniProtKB-KW"/>
</dbReference>
<organism evidence="2 3">
    <name type="scientific">Pseudocercospora fuligena</name>
    <dbReference type="NCBI Taxonomy" id="685502"/>
    <lineage>
        <taxon>Eukaryota</taxon>
        <taxon>Fungi</taxon>
        <taxon>Dikarya</taxon>
        <taxon>Ascomycota</taxon>
        <taxon>Pezizomycotina</taxon>
        <taxon>Dothideomycetes</taxon>
        <taxon>Dothideomycetidae</taxon>
        <taxon>Mycosphaerellales</taxon>
        <taxon>Mycosphaerellaceae</taxon>
        <taxon>Pseudocercospora</taxon>
    </lineage>
</organism>
<dbReference type="PANTHER" id="PTHR43591:SF24">
    <property type="entry name" value="2-METHOXY-6-POLYPRENYL-1,4-BENZOQUINOL METHYLASE, MITOCHONDRIAL"/>
    <property type="match status" value="1"/>
</dbReference>
<accession>A0A8H6RN36</accession>
<dbReference type="GO" id="GO:0032259">
    <property type="term" value="P:methylation"/>
    <property type="evidence" value="ECO:0007669"/>
    <property type="project" value="UniProtKB-KW"/>
</dbReference>
<dbReference type="CDD" id="cd02440">
    <property type="entry name" value="AdoMet_MTases"/>
    <property type="match status" value="1"/>
</dbReference>
<keyword evidence="2" id="KW-0489">Methyltransferase</keyword>
<dbReference type="Gene3D" id="3.40.50.150">
    <property type="entry name" value="Vaccinia Virus protein VP39"/>
    <property type="match status" value="1"/>
</dbReference>
<dbReference type="Proteomes" id="UP000660729">
    <property type="component" value="Unassembled WGS sequence"/>
</dbReference>
<evidence type="ECO:0000259" key="1">
    <source>
        <dbReference type="Pfam" id="PF13847"/>
    </source>
</evidence>
<dbReference type="OrthoDB" id="10017101at2759"/>
<keyword evidence="3" id="KW-1185">Reference proteome</keyword>
<evidence type="ECO:0000313" key="3">
    <source>
        <dbReference type="Proteomes" id="UP000660729"/>
    </source>
</evidence>
<proteinExistence type="predicted"/>